<feature type="compositionally biased region" description="Acidic residues" evidence="1">
    <location>
        <begin position="52"/>
        <end position="68"/>
    </location>
</feature>
<name>A0A8H3FLH7_9LECA</name>
<evidence type="ECO:0000313" key="2">
    <source>
        <dbReference type="EMBL" id="CAF9926791.1"/>
    </source>
</evidence>
<feature type="compositionally biased region" description="Basic and acidic residues" evidence="1">
    <location>
        <begin position="169"/>
        <end position="182"/>
    </location>
</feature>
<feature type="compositionally biased region" description="Low complexity" evidence="1">
    <location>
        <begin position="224"/>
        <end position="236"/>
    </location>
</feature>
<reference evidence="2" key="1">
    <citation type="submission" date="2021-03" db="EMBL/GenBank/DDBJ databases">
        <authorList>
            <person name="Tagirdzhanova G."/>
        </authorList>
    </citation>
    <scope>NUCLEOTIDE SEQUENCE</scope>
</reference>
<feature type="compositionally biased region" description="Basic and acidic residues" evidence="1">
    <location>
        <begin position="201"/>
        <end position="223"/>
    </location>
</feature>
<organism evidence="2 3">
    <name type="scientific">Imshaugia aleurites</name>
    <dbReference type="NCBI Taxonomy" id="172621"/>
    <lineage>
        <taxon>Eukaryota</taxon>
        <taxon>Fungi</taxon>
        <taxon>Dikarya</taxon>
        <taxon>Ascomycota</taxon>
        <taxon>Pezizomycotina</taxon>
        <taxon>Lecanoromycetes</taxon>
        <taxon>OSLEUM clade</taxon>
        <taxon>Lecanoromycetidae</taxon>
        <taxon>Lecanorales</taxon>
        <taxon>Lecanorineae</taxon>
        <taxon>Parmeliaceae</taxon>
        <taxon>Imshaugia</taxon>
    </lineage>
</organism>
<keyword evidence="3" id="KW-1185">Reference proteome</keyword>
<proteinExistence type="predicted"/>
<dbReference type="OrthoDB" id="5401706at2759"/>
<feature type="compositionally biased region" description="Basic and acidic residues" evidence="1">
    <location>
        <begin position="277"/>
        <end position="304"/>
    </location>
</feature>
<dbReference type="AlphaFoldDB" id="A0A8H3FLH7"/>
<accession>A0A8H3FLH7</accession>
<evidence type="ECO:0000256" key="1">
    <source>
        <dbReference type="SAM" id="MobiDB-lite"/>
    </source>
</evidence>
<dbReference type="Proteomes" id="UP000664534">
    <property type="component" value="Unassembled WGS sequence"/>
</dbReference>
<gene>
    <name evidence="2" type="ORF">IMSHALPRED_007050</name>
</gene>
<comment type="caution">
    <text evidence="2">The sequence shown here is derived from an EMBL/GenBank/DDBJ whole genome shotgun (WGS) entry which is preliminary data.</text>
</comment>
<dbReference type="EMBL" id="CAJPDT010000044">
    <property type="protein sequence ID" value="CAF9926791.1"/>
    <property type="molecule type" value="Genomic_DNA"/>
</dbReference>
<feature type="region of interest" description="Disordered" evidence="1">
    <location>
        <begin position="30"/>
        <end position="329"/>
    </location>
</feature>
<protein>
    <submittedName>
        <fullName evidence="2">Uncharacterized protein</fullName>
    </submittedName>
</protein>
<feature type="compositionally biased region" description="Polar residues" evidence="1">
    <location>
        <begin position="126"/>
        <end position="135"/>
    </location>
</feature>
<evidence type="ECO:0000313" key="3">
    <source>
        <dbReference type="Proteomes" id="UP000664534"/>
    </source>
</evidence>
<sequence>MEDFIERVGQSYLERKAFAVPQQLENFAKKQFSGGGDIEAEAKKSTGKKGTEEEEEDEEEGEGKEEDEQTTKKKGSGKTAGQALSASSEKDKEIARLKKQLARAKLESPKTSSGKSAPALKGQAISRASNGQKAFTSKAAKGGKETKELAALGAVGAVGGRLKEKKKNKSGDKEASGSKLAREANIVEISPTKRKTSTIQHSKDDGGDKSEHGSRPKSEHGGHAESTTSHAAAASEGQRRPSTASRSEHGSTAKSIAPAPVHKPLPTHAEGSGNEKALVESRRSRRRIEQERDLYKVEVEEEVPRRRKKDAGGVVEVESSKGKTLYRVG</sequence>